<dbReference type="Pfam" id="PF20150">
    <property type="entry name" value="2EXR"/>
    <property type="match status" value="1"/>
</dbReference>
<sequence>MSHTQTSQVDNGSLTEFALFPRLPLELRLIIWDLAKPERLITLVPTSCTWLKDERGPDVIFMDRDYHEHDDSCRPDTDFTYTVQPRSARVPVLLHVNRELRTIMLPRYTQIGQSRQQWTVRASQFKSSFNLMDGRFSRIERVGEEASTA</sequence>
<dbReference type="InterPro" id="IPR045518">
    <property type="entry name" value="2EXR"/>
</dbReference>
<dbReference type="PANTHER" id="PTHR35910">
    <property type="entry name" value="2EXR DOMAIN-CONTAINING PROTEIN"/>
    <property type="match status" value="1"/>
</dbReference>
<gene>
    <name evidence="2" type="ORF">B0T17DRAFT_509214</name>
</gene>
<accession>A0AA39WUM0</accession>
<protein>
    <recommendedName>
        <fullName evidence="1">2EXR domain-containing protein</fullName>
    </recommendedName>
</protein>
<dbReference type="PANTHER" id="PTHR35910:SF6">
    <property type="entry name" value="2EXR DOMAIN-CONTAINING PROTEIN"/>
    <property type="match status" value="1"/>
</dbReference>
<organism evidence="2 3">
    <name type="scientific">Bombardia bombarda</name>
    <dbReference type="NCBI Taxonomy" id="252184"/>
    <lineage>
        <taxon>Eukaryota</taxon>
        <taxon>Fungi</taxon>
        <taxon>Dikarya</taxon>
        <taxon>Ascomycota</taxon>
        <taxon>Pezizomycotina</taxon>
        <taxon>Sordariomycetes</taxon>
        <taxon>Sordariomycetidae</taxon>
        <taxon>Sordariales</taxon>
        <taxon>Lasiosphaeriaceae</taxon>
        <taxon>Bombardia</taxon>
    </lineage>
</organism>
<keyword evidence="3" id="KW-1185">Reference proteome</keyword>
<reference evidence="2" key="1">
    <citation type="submission" date="2023-06" db="EMBL/GenBank/DDBJ databases">
        <title>Genome-scale phylogeny and comparative genomics of the fungal order Sordariales.</title>
        <authorList>
            <consortium name="Lawrence Berkeley National Laboratory"/>
            <person name="Hensen N."/>
            <person name="Bonometti L."/>
            <person name="Westerberg I."/>
            <person name="Brannstrom I.O."/>
            <person name="Guillou S."/>
            <person name="Cros-Aarteil S."/>
            <person name="Calhoun S."/>
            <person name="Haridas S."/>
            <person name="Kuo A."/>
            <person name="Mondo S."/>
            <person name="Pangilinan J."/>
            <person name="Riley R."/>
            <person name="LaButti K."/>
            <person name="Andreopoulos B."/>
            <person name="Lipzen A."/>
            <person name="Chen C."/>
            <person name="Yanf M."/>
            <person name="Daum C."/>
            <person name="Ng V."/>
            <person name="Clum A."/>
            <person name="Steindorff A."/>
            <person name="Ohm R."/>
            <person name="Martin F."/>
            <person name="Silar P."/>
            <person name="Natvig D."/>
            <person name="Lalanne C."/>
            <person name="Gautier V."/>
            <person name="Ament-velasquez S.L."/>
            <person name="Kruys A."/>
            <person name="Hutchinson M.I."/>
            <person name="Powell A.J."/>
            <person name="Barry K."/>
            <person name="Miller A.N."/>
            <person name="Grigoriev I.V."/>
            <person name="Debuchy R."/>
            <person name="Gladieux P."/>
            <person name="Thoren M.H."/>
            <person name="Johannesson H."/>
        </authorList>
    </citation>
    <scope>NUCLEOTIDE SEQUENCE</scope>
    <source>
        <strain evidence="2">SMH3391-2</strain>
    </source>
</reference>
<dbReference type="AlphaFoldDB" id="A0AA39WUM0"/>
<comment type="caution">
    <text evidence="2">The sequence shown here is derived from an EMBL/GenBank/DDBJ whole genome shotgun (WGS) entry which is preliminary data.</text>
</comment>
<evidence type="ECO:0000313" key="2">
    <source>
        <dbReference type="EMBL" id="KAK0621913.1"/>
    </source>
</evidence>
<evidence type="ECO:0000313" key="3">
    <source>
        <dbReference type="Proteomes" id="UP001174934"/>
    </source>
</evidence>
<proteinExistence type="predicted"/>
<evidence type="ECO:0000259" key="1">
    <source>
        <dbReference type="Pfam" id="PF20150"/>
    </source>
</evidence>
<dbReference type="Proteomes" id="UP001174934">
    <property type="component" value="Unassembled WGS sequence"/>
</dbReference>
<dbReference type="EMBL" id="JAULSR010000004">
    <property type="protein sequence ID" value="KAK0621913.1"/>
    <property type="molecule type" value="Genomic_DNA"/>
</dbReference>
<feature type="domain" description="2EXR" evidence="1">
    <location>
        <begin position="17"/>
        <end position="114"/>
    </location>
</feature>
<name>A0AA39WUM0_9PEZI</name>